<reference evidence="1" key="1">
    <citation type="submission" date="2021-01" db="EMBL/GenBank/DDBJ databases">
        <authorList>
            <person name="Sun Q."/>
        </authorList>
    </citation>
    <scope>NUCLEOTIDE SEQUENCE</scope>
    <source>
        <strain evidence="1">YIM B02566</strain>
    </source>
</reference>
<proteinExistence type="predicted"/>
<dbReference type="Proteomes" id="UP000616151">
    <property type="component" value="Unassembled WGS sequence"/>
</dbReference>
<name>A0ACC5R428_9HYPH</name>
<gene>
    <name evidence="1" type="ORF">JHL16_13780</name>
</gene>
<sequence length="334" mass="34868">MMTRRWSTFILLSLVILAVAGIGWAGSDIFQRFVIDMLVKLVVVLGLAVFVGNSGVFSFGHASFAALGAYSAAWFTLPVAAKKIFLPQLPAFALSTQVGLPTGAAIGVAFASLVGLLIGVIIVQLSGLGASIATVAWLAIVTTVLANTDAYTRGTSSLVGLPLATGIGAALISALLALFVAFLFKTSRYGLMLQASREDEVAAKATGISVRAVRLWAFVLSAALVALGGILQGHFRGVLTVSQFYFEFTYLTLAMLVIGGIRSLSGAVIGTFLVAGCAEMLRIVSGGFEFAGLMVPALPGLREIGLALMMLIVLLARPRGIMGSREFTWSVKTG</sequence>
<comment type="caution">
    <text evidence="1">The sequence shown here is derived from an EMBL/GenBank/DDBJ whole genome shotgun (WGS) entry which is preliminary data.</text>
</comment>
<evidence type="ECO:0000313" key="2">
    <source>
        <dbReference type="Proteomes" id="UP000616151"/>
    </source>
</evidence>
<keyword evidence="2" id="KW-1185">Reference proteome</keyword>
<organism evidence="1 2">
    <name type="scientific">Taklimakanibacter albus</name>
    <dbReference type="NCBI Taxonomy" id="2800327"/>
    <lineage>
        <taxon>Bacteria</taxon>
        <taxon>Pseudomonadati</taxon>
        <taxon>Pseudomonadota</taxon>
        <taxon>Alphaproteobacteria</taxon>
        <taxon>Hyphomicrobiales</taxon>
        <taxon>Aestuariivirgaceae</taxon>
        <taxon>Taklimakanibacter</taxon>
    </lineage>
</organism>
<accession>A0ACC5R428</accession>
<protein>
    <submittedName>
        <fullName evidence="1">Branched-chain amino acid ABC transporter permease</fullName>
    </submittedName>
</protein>
<dbReference type="EMBL" id="JAENHL010000007">
    <property type="protein sequence ID" value="MBK1867421.1"/>
    <property type="molecule type" value="Genomic_DNA"/>
</dbReference>
<evidence type="ECO:0000313" key="1">
    <source>
        <dbReference type="EMBL" id="MBK1867421.1"/>
    </source>
</evidence>